<evidence type="ECO:0000256" key="3">
    <source>
        <dbReference type="ARBA" id="ARBA00022519"/>
    </source>
</evidence>
<keyword evidence="5 13" id="KW-1133">Transmembrane helix</keyword>
<evidence type="ECO:0000256" key="12">
    <source>
        <dbReference type="PROSITE-ProRule" id="PRU00278"/>
    </source>
</evidence>
<dbReference type="InterPro" id="IPR000297">
    <property type="entry name" value="PPIase_PpiC"/>
</dbReference>
<evidence type="ECO:0000313" key="16">
    <source>
        <dbReference type="Proteomes" id="UP000318431"/>
    </source>
</evidence>
<comment type="subcellular location">
    <subcellularLocation>
        <location evidence="1">Cell inner membrane</location>
        <topology evidence="1">Single-pass type II membrane protein</topology>
        <orientation evidence="1">Periplasmic side</orientation>
    </subcellularLocation>
</comment>
<keyword evidence="12" id="KW-0697">Rotamase</keyword>
<protein>
    <recommendedName>
        <fullName evidence="10">Periplasmic chaperone PpiD</fullName>
    </recommendedName>
    <alternativeName>
        <fullName evidence="11">Periplasmic folding chaperone</fullName>
    </alternativeName>
</protein>
<evidence type="ECO:0000313" key="15">
    <source>
        <dbReference type="EMBL" id="TWI68977.1"/>
    </source>
</evidence>
<feature type="transmembrane region" description="Helical" evidence="13">
    <location>
        <begin position="12"/>
        <end position="32"/>
    </location>
</feature>
<dbReference type="PROSITE" id="PS01096">
    <property type="entry name" value="PPIC_PPIASE_1"/>
    <property type="match status" value="1"/>
</dbReference>
<dbReference type="Pfam" id="PF13624">
    <property type="entry name" value="SurA_N_3"/>
    <property type="match status" value="1"/>
</dbReference>
<evidence type="ECO:0000256" key="5">
    <source>
        <dbReference type="ARBA" id="ARBA00022989"/>
    </source>
</evidence>
<keyword evidence="7" id="KW-0143">Chaperone</keyword>
<dbReference type="RefSeq" id="WP_145646586.1">
    <property type="nucleotide sequence ID" value="NZ_VLLB01000001.1"/>
</dbReference>
<keyword evidence="6 13" id="KW-0472">Membrane</keyword>
<dbReference type="GO" id="GO:0003755">
    <property type="term" value="F:peptidyl-prolyl cis-trans isomerase activity"/>
    <property type="evidence" value="ECO:0007669"/>
    <property type="project" value="UniProtKB-KW"/>
</dbReference>
<feature type="domain" description="PpiC" evidence="14">
    <location>
        <begin position="271"/>
        <end position="374"/>
    </location>
</feature>
<comment type="similarity">
    <text evidence="9">Belongs to the PpiD chaperone family.</text>
</comment>
<dbReference type="Pfam" id="PF13616">
    <property type="entry name" value="Rotamase_3"/>
    <property type="match status" value="1"/>
</dbReference>
<dbReference type="SUPFAM" id="SSF54534">
    <property type="entry name" value="FKBP-like"/>
    <property type="match status" value="1"/>
</dbReference>
<keyword evidence="3" id="KW-0997">Cell inner membrane</keyword>
<evidence type="ECO:0000256" key="2">
    <source>
        <dbReference type="ARBA" id="ARBA00022475"/>
    </source>
</evidence>
<keyword evidence="4 13" id="KW-0812">Transmembrane</keyword>
<evidence type="ECO:0000256" key="11">
    <source>
        <dbReference type="ARBA" id="ARBA00042775"/>
    </source>
</evidence>
<evidence type="ECO:0000256" key="13">
    <source>
        <dbReference type="SAM" id="Phobius"/>
    </source>
</evidence>
<accession>A0A562RIR9</accession>
<dbReference type="Gene3D" id="1.10.4030.10">
    <property type="entry name" value="Porin chaperone SurA, peptide-binding domain"/>
    <property type="match status" value="1"/>
</dbReference>
<keyword evidence="8 12" id="KW-0413">Isomerase</keyword>
<dbReference type="InterPro" id="IPR046357">
    <property type="entry name" value="PPIase_dom_sf"/>
</dbReference>
<dbReference type="SUPFAM" id="SSF109998">
    <property type="entry name" value="Triger factor/SurA peptide-binding domain-like"/>
    <property type="match status" value="1"/>
</dbReference>
<dbReference type="AlphaFoldDB" id="A0A562RIR9"/>
<gene>
    <name evidence="15" type="ORF">IP91_00042</name>
</gene>
<evidence type="ECO:0000259" key="14">
    <source>
        <dbReference type="PROSITE" id="PS50198"/>
    </source>
</evidence>
<evidence type="ECO:0000256" key="8">
    <source>
        <dbReference type="ARBA" id="ARBA00023235"/>
    </source>
</evidence>
<organism evidence="15 16">
    <name type="scientific">Pseudoduganella lurida</name>
    <dbReference type="NCBI Taxonomy" id="1036180"/>
    <lineage>
        <taxon>Bacteria</taxon>
        <taxon>Pseudomonadati</taxon>
        <taxon>Pseudomonadota</taxon>
        <taxon>Betaproteobacteria</taxon>
        <taxon>Burkholderiales</taxon>
        <taxon>Oxalobacteraceae</taxon>
        <taxon>Telluria group</taxon>
        <taxon>Pseudoduganella</taxon>
    </lineage>
</organism>
<dbReference type="GO" id="GO:0005886">
    <property type="term" value="C:plasma membrane"/>
    <property type="evidence" value="ECO:0007669"/>
    <property type="project" value="UniProtKB-SubCell"/>
</dbReference>
<dbReference type="InterPro" id="IPR027304">
    <property type="entry name" value="Trigger_fact/SurA_dom_sf"/>
</dbReference>
<dbReference type="Proteomes" id="UP000318431">
    <property type="component" value="Unassembled WGS sequence"/>
</dbReference>
<dbReference type="EMBL" id="VLLB01000001">
    <property type="protein sequence ID" value="TWI68977.1"/>
    <property type="molecule type" value="Genomic_DNA"/>
</dbReference>
<evidence type="ECO:0000256" key="7">
    <source>
        <dbReference type="ARBA" id="ARBA00023186"/>
    </source>
</evidence>
<sequence>MFEFIRTHQRLMQILLAIVIVPSFIFVGVAGYDSSGNNANTLAKVDGRPITQQEYENALRQQLDTYRQRFGAQFDQKMFDTPEFRQSVLDNLIAQRAVTSEVVRGHFTVSQATIDRTLGEIAEEVPGAVQADGKLDQAAFANYLSTRTGMTPDGFVQSLRRDMATQQLVSGIQGSAFAPRTVAKLVTDMTEQERDVQELALPAADFAASVKVTDDMVKAYYDKNAKLYEVPEQARIEYVVLDANAIASQVTVSDDEVATYYKGNAARYTAPEERRASHILVAAAKDAKPADKAAAKAKAEAILADVKKAPADFAKLAKARSEDPGSAEQGGDLGVIEKGTLVPSVEQAIFALKQGEVSNVVESEFGYHVITVTSLKPSAVKPLDDVKTEIAAELKKQKAGKKYSEVAETFTNTVYEQSESLKPVADKLGLKIETAAGLTRTPAPGAAPAPYNNAKFLAALFSADSLKNKRNTEAVETAPSTLVSGRIVEFMPAAKKPLADVTAEIRQRVTVEEAVKAAKAAGEAKLAALKKADDTTGFTAPKTISRVKAEGVNPVAARAVLKADASKLPAYVGVELPGMGYAVYRIGKVHQPATSDEGNRKAAQEQIGTVVAQQDMATYVEVLKEKAKVKIVKPLSSLQASNEPQ</sequence>
<name>A0A562RIR9_9BURK</name>
<dbReference type="OrthoDB" id="9812372at2"/>
<evidence type="ECO:0000256" key="10">
    <source>
        <dbReference type="ARBA" id="ARBA00040743"/>
    </source>
</evidence>
<evidence type="ECO:0000256" key="9">
    <source>
        <dbReference type="ARBA" id="ARBA00038408"/>
    </source>
</evidence>
<keyword evidence="16" id="KW-1185">Reference proteome</keyword>
<comment type="caution">
    <text evidence="15">The sequence shown here is derived from an EMBL/GenBank/DDBJ whole genome shotgun (WGS) entry which is preliminary data.</text>
</comment>
<evidence type="ECO:0000256" key="4">
    <source>
        <dbReference type="ARBA" id="ARBA00022692"/>
    </source>
</evidence>
<dbReference type="PROSITE" id="PS50198">
    <property type="entry name" value="PPIC_PPIASE_2"/>
    <property type="match status" value="1"/>
</dbReference>
<dbReference type="PANTHER" id="PTHR47529:SF1">
    <property type="entry name" value="PERIPLASMIC CHAPERONE PPID"/>
    <property type="match status" value="1"/>
</dbReference>
<evidence type="ECO:0000256" key="6">
    <source>
        <dbReference type="ARBA" id="ARBA00023136"/>
    </source>
</evidence>
<reference evidence="15 16" key="1">
    <citation type="journal article" date="2015" name="Stand. Genomic Sci.">
        <title>Genomic Encyclopedia of Bacterial and Archaeal Type Strains, Phase III: the genomes of soil and plant-associated and newly described type strains.</title>
        <authorList>
            <person name="Whitman W.B."/>
            <person name="Woyke T."/>
            <person name="Klenk H.P."/>
            <person name="Zhou Y."/>
            <person name="Lilburn T.G."/>
            <person name="Beck B.J."/>
            <person name="De Vos P."/>
            <person name="Vandamme P."/>
            <person name="Eisen J.A."/>
            <person name="Garrity G."/>
            <person name="Hugenholtz P."/>
            <person name="Kyrpides N.C."/>
        </authorList>
    </citation>
    <scope>NUCLEOTIDE SEQUENCE [LARGE SCALE GENOMIC DNA]</scope>
    <source>
        <strain evidence="15 16">CGMCC 1.10822</strain>
    </source>
</reference>
<evidence type="ECO:0000256" key="1">
    <source>
        <dbReference type="ARBA" id="ARBA00004382"/>
    </source>
</evidence>
<proteinExistence type="inferred from homology"/>
<dbReference type="Gene3D" id="3.10.50.40">
    <property type="match status" value="1"/>
</dbReference>
<keyword evidence="2" id="KW-1003">Cell membrane</keyword>
<dbReference type="InterPro" id="IPR023058">
    <property type="entry name" value="PPIase_PpiC_CS"/>
</dbReference>
<dbReference type="PANTHER" id="PTHR47529">
    <property type="entry name" value="PEPTIDYL-PROLYL CIS-TRANS ISOMERASE D"/>
    <property type="match status" value="1"/>
</dbReference>
<dbReference type="InterPro" id="IPR052029">
    <property type="entry name" value="PpiD_chaperone"/>
</dbReference>